<dbReference type="PANTHER" id="PTHR43775:SF51">
    <property type="entry name" value="INACTIVE PHENOLPHTHIOCEROL SYNTHESIS POLYKETIDE SYNTHASE TYPE I PKS1-RELATED"/>
    <property type="match status" value="1"/>
</dbReference>
<dbReference type="InterPro" id="IPR009081">
    <property type="entry name" value="PP-bd_ACP"/>
</dbReference>
<dbReference type="GO" id="GO:0006633">
    <property type="term" value="P:fatty acid biosynthetic process"/>
    <property type="evidence" value="ECO:0007669"/>
    <property type="project" value="InterPro"/>
</dbReference>
<keyword evidence="15" id="KW-1185">Reference proteome</keyword>
<dbReference type="PROSITE" id="PS52019">
    <property type="entry name" value="PKS_MFAS_DH"/>
    <property type="match status" value="1"/>
</dbReference>
<dbReference type="FunFam" id="3.40.366.10:FF:000002">
    <property type="entry name" value="Probable polyketide synthase 2"/>
    <property type="match status" value="1"/>
</dbReference>
<dbReference type="GO" id="GO:0004312">
    <property type="term" value="F:fatty acid synthase activity"/>
    <property type="evidence" value="ECO:0007669"/>
    <property type="project" value="TreeGrafter"/>
</dbReference>
<dbReference type="SMART" id="SM00823">
    <property type="entry name" value="PKS_PP"/>
    <property type="match status" value="1"/>
</dbReference>
<dbReference type="InterPro" id="IPR020841">
    <property type="entry name" value="PKS_Beta-ketoAc_synthase_dom"/>
</dbReference>
<dbReference type="CDD" id="cd00833">
    <property type="entry name" value="PKS"/>
    <property type="match status" value="1"/>
</dbReference>
<organism evidence="14 15">
    <name type="scientific">Streptomyces benahoarensis</name>
    <dbReference type="NCBI Taxonomy" id="2595054"/>
    <lineage>
        <taxon>Bacteria</taxon>
        <taxon>Bacillati</taxon>
        <taxon>Actinomycetota</taxon>
        <taxon>Actinomycetes</taxon>
        <taxon>Kitasatosporales</taxon>
        <taxon>Streptomycetaceae</taxon>
        <taxon>Streptomyces</taxon>
    </lineage>
</organism>
<evidence type="ECO:0000256" key="7">
    <source>
        <dbReference type="ARBA" id="ARBA00023268"/>
    </source>
</evidence>
<evidence type="ECO:0000256" key="8">
    <source>
        <dbReference type="ARBA" id="ARBA00023315"/>
    </source>
</evidence>
<dbReference type="Gene3D" id="3.40.47.10">
    <property type="match status" value="1"/>
</dbReference>
<dbReference type="Pfam" id="PF14765">
    <property type="entry name" value="PS-DH"/>
    <property type="match status" value="1"/>
</dbReference>
<dbReference type="SUPFAM" id="SSF55048">
    <property type="entry name" value="Probable ACP-binding domain of malonyl-CoA ACP transacylase"/>
    <property type="match status" value="1"/>
</dbReference>
<dbReference type="GO" id="GO:0031177">
    <property type="term" value="F:phosphopantetheine binding"/>
    <property type="evidence" value="ECO:0007669"/>
    <property type="project" value="InterPro"/>
</dbReference>
<evidence type="ECO:0000259" key="13">
    <source>
        <dbReference type="PROSITE" id="PS52019"/>
    </source>
</evidence>
<dbReference type="Proteomes" id="UP000320888">
    <property type="component" value="Unassembled WGS sequence"/>
</dbReference>
<dbReference type="InterPro" id="IPR016039">
    <property type="entry name" value="Thiolase-like"/>
</dbReference>
<dbReference type="Gene3D" id="3.30.70.3290">
    <property type="match status" value="1"/>
</dbReference>
<dbReference type="InterPro" id="IPR036291">
    <property type="entry name" value="NAD(P)-bd_dom_sf"/>
</dbReference>
<feature type="region of interest" description="N-terminal hotdog fold" evidence="9">
    <location>
        <begin position="939"/>
        <end position="1064"/>
    </location>
</feature>
<keyword evidence="7" id="KW-0511">Multifunctional enzyme</keyword>
<dbReference type="SMART" id="SM00826">
    <property type="entry name" value="PKS_DH"/>
    <property type="match status" value="1"/>
</dbReference>
<dbReference type="InterPro" id="IPR049551">
    <property type="entry name" value="PKS_DH_C"/>
</dbReference>
<evidence type="ECO:0000256" key="10">
    <source>
        <dbReference type="SAM" id="MobiDB-lite"/>
    </source>
</evidence>
<dbReference type="OrthoDB" id="9778690at2"/>
<dbReference type="InterPro" id="IPR049552">
    <property type="entry name" value="PKS_DH_N"/>
</dbReference>
<dbReference type="Pfam" id="PF22953">
    <property type="entry name" value="SpnB_Rossmann"/>
    <property type="match status" value="1"/>
</dbReference>
<feature type="region of interest" description="Disordered" evidence="10">
    <location>
        <begin position="1795"/>
        <end position="1818"/>
    </location>
</feature>
<dbReference type="InterPro" id="IPR032821">
    <property type="entry name" value="PKS_assoc"/>
</dbReference>
<evidence type="ECO:0000259" key="11">
    <source>
        <dbReference type="PROSITE" id="PS50075"/>
    </source>
</evidence>
<dbReference type="Pfam" id="PF08990">
    <property type="entry name" value="Docking"/>
    <property type="match status" value="1"/>
</dbReference>
<feature type="active site" description="Proton donor; for dehydratase activity" evidence="9">
    <location>
        <position position="1144"/>
    </location>
</feature>
<evidence type="ECO:0000256" key="9">
    <source>
        <dbReference type="PROSITE-ProRule" id="PRU01363"/>
    </source>
</evidence>
<dbReference type="RefSeq" id="WP_143941165.1">
    <property type="nucleotide sequence ID" value="NZ_VKLS01000076.1"/>
</dbReference>
<dbReference type="Pfam" id="PF08659">
    <property type="entry name" value="KR"/>
    <property type="match status" value="1"/>
</dbReference>
<keyword evidence="4" id="KW-0597">Phosphoprotein</keyword>
<dbReference type="GO" id="GO:0004315">
    <property type="term" value="F:3-oxoacyl-[acyl-carrier-protein] synthase activity"/>
    <property type="evidence" value="ECO:0007669"/>
    <property type="project" value="InterPro"/>
</dbReference>
<dbReference type="InterPro" id="IPR013968">
    <property type="entry name" value="PKS_KR"/>
</dbReference>
<dbReference type="SMART" id="SM00825">
    <property type="entry name" value="PKS_KS"/>
    <property type="match status" value="1"/>
</dbReference>
<dbReference type="InterPro" id="IPR055123">
    <property type="entry name" value="SpnB-like_Rossmann"/>
</dbReference>
<dbReference type="Gene3D" id="3.40.366.10">
    <property type="entry name" value="Malonyl-Coenzyme A Acyl Carrier Protein, domain 2"/>
    <property type="match status" value="1"/>
</dbReference>
<evidence type="ECO:0000256" key="1">
    <source>
        <dbReference type="ARBA" id="ARBA00001957"/>
    </source>
</evidence>
<feature type="domain" description="Carrier" evidence="11">
    <location>
        <begin position="1710"/>
        <end position="1788"/>
    </location>
</feature>
<dbReference type="InterPro" id="IPR014030">
    <property type="entry name" value="Ketoacyl_synth_N"/>
</dbReference>
<dbReference type="InterPro" id="IPR042104">
    <property type="entry name" value="PKS_dehydratase_sf"/>
</dbReference>
<feature type="region of interest" description="C-terminal hotdog fold" evidence="9">
    <location>
        <begin position="1076"/>
        <end position="1262"/>
    </location>
</feature>
<dbReference type="PROSITE" id="PS50075">
    <property type="entry name" value="CARRIER"/>
    <property type="match status" value="1"/>
</dbReference>
<feature type="domain" description="Ketosynthase family 3 (KS3)" evidence="12">
    <location>
        <begin position="34"/>
        <end position="460"/>
    </location>
</feature>
<dbReference type="InterPro" id="IPR020806">
    <property type="entry name" value="PKS_PP-bd"/>
</dbReference>
<sequence>MDAPNEKVVSALRASLTEVQQLRAENQKLRDTASEPIAIVGMACRFPGGVESPEDLWEMLSSGGEGLGPFPDDRGWDLEALYDPDPEGQGTSYVRDGGFLRQTVEFDAAFFGISPREALAMDPQQRLLLETSWEALEQAGIDPSSVRGSRTGVFTGAFPSNYSLLLQPIFDQVEGYFDLGTTTSVAAGRVAYVLGAEGPAVAVDTACSSSLVTMHLAAQALRQGECSMALAGGVTAIPTPTVYIEFCRQRALSPEGRCKPFAAAADGTAMSEGVGMVVLERLSDARRNGHRVLAVVRGSAVNQDGASNGLTAPNGPSQQRVIRQALAAADLSVGDVDVVEAHGTGTALGDPIEAQALLATYGQRDAKAAPLLLGSMKSNVGHTQAAAGVAGVIKSVLALQHGVVPATLHVDAPSPHVDWSSGAVELVTEQVPWPETGRARRAGISSFGISGTNAHLILEEAPQEQEESQAEAVAPGSAAGGVLWPVSGRSEAALREQAGRLADFLRTTTEPEVADAGMAVALTRHRTAFEHRGAVVARGRAAAIDGLEALAAGVSAPDVVTGREAEGPGVVLVFPGQGSQWVGMGRALLDSSPVFAEWVDRCERVFAPYLDWSLRAVLRGEEGTDALDQVAEVVQPALFTVMTGLAELWRHYGVTPAAVVGHSQGEIAAAYVAGALSLEDAARIVALRSQLLKELAGKGGMASVMLGRAAVEERLAAWDGRLSVAVVNSPASTVVSGDADAMDQLLDGLAAEGIWARRVPVDYASHSAHVEVVEERLRELLAGIEPRSVSDVVFCSTLAGEVIDTAGLDAGYWYRNLREPVEFQRGVEALLTAGHRVFVEASAHPVLTAAVEQVLEASPHEGAVLGSLRRDQGELEQFVAALGQAYVRGVGLDWEAVLGTGPARVALPTYAFQQERFWPASVAPAAGDAAGLGLAAAGHPLLGAAVESAETGEVLLTGRLSLESHPWLADHAVAGSVLLPGTAFVEMALRAGEEVGCDELAELVLEAPLVLPEQGNIRVQVTVGEPDDSGHRPVSVYSRTEDTPPGEPWTCHAKGALAVGDGRAPEGAGVWPPPGAEPVSVEGLYERLTSLGAEYGPAFRGLNAVWRRGEELFAEVRLPQLPMDGPSASTWKPGAFLVHPALLDAALHPLGLDATELRLPSAWRKVTREAAGVSELRVHLVPGGPDSVSLTVSGTDGRPVAAVEALTLLAVDLEQITAARDSHRDAPFRTEWQPVPPAGAGGSWAVLGDGLNVPGAERYDDLSALLAALDEGASAPDVLLVPHFAAQVQDTREGALADRAREATCRALALLQEWQGQERLVQSRLVLVTRGAVAVGADERVPDLAHAASWGLVRSAQSENPDRFVLLDTDDDSASLRAIPGAVATREPQLAVRAGRALAPRLVRAKAPEGDPATPGDPDRATFGDPDGTVLITGGTGALGGLVARRLVTGHGVRHLLLIGRQGPQAPGASDLERELYELGAATVSVTACDAGDRGALARLLATVSPERPLTAVVHAAGALDDGVIGSLGPDRIARAFRPKADAALHLHELADELGLNLRRFVLFSSAAATLGAPGQANYAAANALLEALAWHRGAAGLPGTALAWSYWDTDSGMAGELDRDGLAAQLRRTGVLPLDPEEGLALFDSVANTEAPVLMMARLDMTALRASGAPVPPLLSALVPAGPQDGALRTGSADTDGLRTRLAGLPEPERAAEVLDLVRARIAGVLRYSEAGGIPPEHYLADLGFDSLTATQLRNVLDEATGLRLPATLVFDHPTPAALARYIGARLFGTTATAPSEEASPASPAAASDADAVDDADIADATDEQLLQLIDEELGAADR</sequence>
<dbReference type="InterPro" id="IPR015083">
    <property type="entry name" value="NorB/c/GfsB-D-like_docking"/>
</dbReference>
<dbReference type="InterPro" id="IPR018201">
    <property type="entry name" value="Ketoacyl_synth_AS"/>
</dbReference>
<dbReference type="GO" id="GO:0033068">
    <property type="term" value="P:macrolide biosynthetic process"/>
    <property type="evidence" value="ECO:0007669"/>
    <property type="project" value="UniProtKB-ARBA"/>
</dbReference>
<feature type="domain" description="PKS/mFAS DH" evidence="13">
    <location>
        <begin position="939"/>
        <end position="1262"/>
    </location>
</feature>
<dbReference type="SUPFAM" id="SSF51735">
    <property type="entry name" value="NAD(P)-binding Rossmann-fold domains"/>
    <property type="match status" value="2"/>
</dbReference>
<dbReference type="EMBL" id="VKLS01000076">
    <property type="protein sequence ID" value="TSB42524.1"/>
    <property type="molecule type" value="Genomic_DNA"/>
</dbReference>
<dbReference type="InterPro" id="IPR049900">
    <property type="entry name" value="PKS_mFAS_DH"/>
</dbReference>
<dbReference type="SMART" id="SM01294">
    <property type="entry name" value="PKS_PP_betabranch"/>
    <property type="match status" value="1"/>
</dbReference>
<keyword evidence="6" id="KW-0045">Antibiotic biosynthesis</keyword>
<dbReference type="SUPFAM" id="SSF47336">
    <property type="entry name" value="ACP-like"/>
    <property type="match status" value="1"/>
</dbReference>
<dbReference type="FunFam" id="1.10.1200.10:FF:000007">
    <property type="entry name" value="Probable polyketide synthase pks17"/>
    <property type="match status" value="1"/>
</dbReference>
<proteinExistence type="predicted"/>
<accession>A0A553ZM17</accession>
<comment type="caution">
    <text evidence="14">The sequence shown here is derived from an EMBL/GenBank/DDBJ whole genome shotgun (WGS) entry which is preliminary data.</text>
</comment>
<feature type="compositionally biased region" description="Low complexity" evidence="10">
    <location>
        <begin position="1795"/>
        <end position="1811"/>
    </location>
</feature>
<dbReference type="InterPro" id="IPR050091">
    <property type="entry name" value="PKS_NRPS_Biosynth_Enz"/>
</dbReference>
<dbReference type="Pfam" id="PF00109">
    <property type="entry name" value="ketoacyl-synt"/>
    <property type="match status" value="1"/>
</dbReference>
<keyword evidence="5 14" id="KW-0808">Transferase</keyword>
<keyword evidence="8 14" id="KW-0012">Acyltransferase</keyword>
<dbReference type="Pfam" id="PF02801">
    <property type="entry name" value="Ketoacyl-synt_C"/>
    <property type="match status" value="1"/>
</dbReference>
<dbReference type="InterPro" id="IPR020807">
    <property type="entry name" value="PKS_DH"/>
</dbReference>
<evidence type="ECO:0000259" key="12">
    <source>
        <dbReference type="PROSITE" id="PS52004"/>
    </source>
</evidence>
<dbReference type="InterPro" id="IPR014031">
    <property type="entry name" value="Ketoacyl_synth_C"/>
</dbReference>
<evidence type="ECO:0000313" key="14">
    <source>
        <dbReference type="EMBL" id="TSB42524.1"/>
    </source>
</evidence>
<dbReference type="Gene3D" id="3.40.50.720">
    <property type="entry name" value="NAD(P)-binding Rossmann-like Domain"/>
    <property type="match status" value="1"/>
</dbReference>
<comment type="pathway">
    <text evidence="2">Antibiotic biosynthesis.</text>
</comment>
<dbReference type="SUPFAM" id="SSF53901">
    <property type="entry name" value="Thiolase-like"/>
    <property type="match status" value="1"/>
</dbReference>
<dbReference type="InterPro" id="IPR016036">
    <property type="entry name" value="Malonyl_transacylase_ACP-bd"/>
</dbReference>
<dbReference type="Pfam" id="PF21089">
    <property type="entry name" value="PKS_DH_N"/>
    <property type="match status" value="1"/>
</dbReference>
<dbReference type="CDD" id="cd08956">
    <property type="entry name" value="KR_3_FAS_SDR_x"/>
    <property type="match status" value="1"/>
</dbReference>
<evidence type="ECO:0000256" key="5">
    <source>
        <dbReference type="ARBA" id="ARBA00022679"/>
    </source>
</evidence>
<evidence type="ECO:0000256" key="6">
    <source>
        <dbReference type="ARBA" id="ARBA00023194"/>
    </source>
</evidence>
<dbReference type="SMART" id="SM00827">
    <property type="entry name" value="PKS_AT"/>
    <property type="match status" value="1"/>
</dbReference>
<dbReference type="InterPro" id="IPR001227">
    <property type="entry name" value="Ac_transferase_dom_sf"/>
</dbReference>
<dbReference type="InterPro" id="IPR036736">
    <property type="entry name" value="ACP-like_sf"/>
</dbReference>
<dbReference type="Pfam" id="PF16197">
    <property type="entry name" value="KAsynt_C_assoc"/>
    <property type="match status" value="1"/>
</dbReference>
<protein>
    <submittedName>
        <fullName evidence="14">Acyltransferase domain-containing protein</fullName>
    </submittedName>
</protein>
<feature type="active site" description="Proton acceptor; for dehydratase activity" evidence="9">
    <location>
        <position position="971"/>
    </location>
</feature>
<dbReference type="InterPro" id="IPR014043">
    <property type="entry name" value="Acyl_transferase_dom"/>
</dbReference>
<evidence type="ECO:0000256" key="4">
    <source>
        <dbReference type="ARBA" id="ARBA00022553"/>
    </source>
</evidence>
<comment type="cofactor">
    <cofactor evidence="1">
        <name>pantetheine 4'-phosphate</name>
        <dbReference type="ChEBI" id="CHEBI:47942"/>
    </cofactor>
</comment>
<dbReference type="SMART" id="SM00822">
    <property type="entry name" value="PKS_KR"/>
    <property type="match status" value="1"/>
</dbReference>
<dbReference type="SUPFAM" id="SSF52151">
    <property type="entry name" value="FabD/lysophospholipase-like"/>
    <property type="match status" value="1"/>
</dbReference>
<dbReference type="Gene3D" id="3.10.129.110">
    <property type="entry name" value="Polyketide synthase dehydratase"/>
    <property type="match status" value="1"/>
</dbReference>
<dbReference type="Gene3D" id="1.10.1200.10">
    <property type="entry name" value="ACP-like"/>
    <property type="match status" value="1"/>
</dbReference>
<dbReference type="Pfam" id="PF00698">
    <property type="entry name" value="Acyl_transf_1"/>
    <property type="match status" value="1"/>
</dbReference>
<evidence type="ECO:0000256" key="3">
    <source>
        <dbReference type="ARBA" id="ARBA00022450"/>
    </source>
</evidence>
<dbReference type="InterPro" id="IPR016035">
    <property type="entry name" value="Acyl_Trfase/lysoPLipase"/>
</dbReference>
<dbReference type="PROSITE" id="PS52004">
    <property type="entry name" value="KS3_2"/>
    <property type="match status" value="1"/>
</dbReference>
<name>A0A553ZM17_9ACTN</name>
<keyword evidence="3" id="KW-0596">Phosphopantetheine</keyword>
<dbReference type="Pfam" id="PF00550">
    <property type="entry name" value="PP-binding"/>
    <property type="match status" value="1"/>
</dbReference>
<evidence type="ECO:0000313" key="15">
    <source>
        <dbReference type="Proteomes" id="UP000320888"/>
    </source>
</evidence>
<dbReference type="PANTHER" id="PTHR43775">
    <property type="entry name" value="FATTY ACID SYNTHASE"/>
    <property type="match status" value="1"/>
</dbReference>
<evidence type="ECO:0000256" key="2">
    <source>
        <dbReference type="ARBA" id="ARBA00004792"/>
    </source>
</evidence>
<dbReference type="FunFam" id="3.40.47.10:FF:000019">
    <property type="entry name" value="Polyketide synthase type I"/>
    <property type="match status" value="1"/>
</dbReference>
<feature type="region of interest" description="Disordered" evidence="10">
    <location>
        <begin position="1023"/>
        <end position="1048"/>
    </location>
</feature>
<reference evidence="14 15" key="1">
    <citation type="submission" date="2019-07" db="EMBL/GenBank/DDBJ databases">
        <title>Draft genome for Streptomyces benahoarensis MZ03-48.</title>
        <authorList>
            <person name="Gonzalez-Pimentel J.L."/>
        </authorList>
    </citation>
    <scope>NUCLEOTIDE SEQUENCE [LARGE SCALE GENOMIC DNA]</scope>
    <source>
        <strain evidence="14 15">MZ03-48</strain>
    </source>
</reference>
<gene>
    <name evidence="14" type="ORF">FNZ23_09510</name>
</gene>
<dbReference type="InterPro" id="IPR057326">
    <property type="entry name" value="KR_dom"/>
</dbReference>
<dbReference type="PROSITE" id="PS00606">
    <property type="entry name" value="KS3_1"/>
    <property type="match status" value="1"/>
</dbReference>